<proteinExistence type="predicted"/>
<comment type="caution">
    <text evidence="2">The sequence shown here is derived from an EMBL/GenBank/DDBJ whole genome shotgun (WGS) entry which is preliminary data.</text>
</comment>
<reference evidence="2" key="1">
    <citation type="journal article" date="2014" name="Int. J. Syst. Evol. Microbiol.">
        <title>Complete genome sequence of Corynebacterium casei LMG S-19264T (=DSM 44701T), isolated from a smear-ripened cheese.</title>
        <authorList>
            <consortium name="US DOE Joint Genome Institute (JGI-PGF)"/>
            <person name="Walter F."/>
            <person name="Albersmeier A."/>
            <person name="Kalinowski J."/>
            <person name="Ruckert C."/>
        </authorList>
    </citation>
    <scope>NUCLEOTIDE SEQUENCE</scope>
    <source>
        <strain evidence="2">CGMCC 1.15290</strain>
    </source>
</reference>
<reference evidence="2" key="2">
    <citation type="submission" date="2020-09" db="EMBL/GenBank/DDBJ databases">
        <authorList>
            <person name="Sun Q."/>
            <person name="Zhou Y."/>
        </authorList>
    </citation>
    <scope>NUCLEOTIDE SEQUENCE</scope>
    <source>
        <strain evidence="2">CGMCC 1.15290</strain>
    </source>
</reference>
<accession>A0A917J3T6</accession>
<dbReference type="Proteomes" id="UP000627292">
    <property type="component" value="Unassembled WGS sequence"/>
</dbReference>
<sequence>MKRLFKTISGLACLLLLNACSKNDGGTTPTTNKGSFNLWVQVGSWPNANYYVLGLNNLTTDTVTLSGNGVDVTSILNNSVISRGGYYYYYNTTEGRFGKYQLVNGAVSSVKQVPFTNLTSLAGHTWINDSTLVMVGAFNGGKNVNYSTVNVNSMTITNGTFTGLPAIPTGYTTYRVGGDIQYVNGNLFFGITYINGSFVAYPGHVMVQASYPGFTVGTTTAESRTSGLGNTSGYFATSFVDKNKDMYYLTSWVSKWADGTANAPIYIYRIKNGQTKPDDAYHVKVTDILSREAASGLFMDLGNGNAILKYIETTVNNESTYGYAIINLANGTQVRKLTEVPFGGSGERNVLVEDGKAYIAVLSGTAKDYIWVYDAATDKVTRGTQIQGGYNSFSRLDKMN</sequence>
<evidence type="ECO:0000256" key="1">
    <source>
        <dbReference type="SAM" id="SignalP"/>
    </source>
</evidence>
<keyword evidence="3" id="KW-1185">Reference proteome</keyword>
<name>A0A917J3T6_9BACT</name>
<evidence type="ECO:0008006" key="4">
    <source>
        <dbReference type="Google" id="ProtNLM"/>
    </source>
</evidence>
<keyword evidence="1" id="KW-0732">Signal</keyword>
<protein>
    <recommendedName>
        <fullName evidence="4">DUF4374 domain-containing protein</fullName>
    </recommendedName>
</protein>
<dbReference type="AlphaFoldDB" id="A0A917J3T6"/>
<evidence type="ECO:0000313" key="2">
    <source>
        <dbReference type="EMBL" id="GGH82753.1"/>
    </source>
</evidence>
<feature type="chain" id="PRO_5037826925" description="DUF4374 domain-containing protein" evidence="1">
    <location>
        <begin position="22"/>
        <end position="400"/>
    </location>
</feature>
<gene>
    <name evidence="2" type="ORF">GCM10011379_57110</name>
</gene>
<feature type="signal peptide" evidence="1">
    <location>
        <begin position="1"/>
        <end position="21"/>
    </location>
</feature>
<evidence type="ECO:0000313" key="3">
    <source>
        <dbReference type="Proteomes" id="UP000627292"/>
    </source>
</evidence>
<dbReference type="EMBL" id="BMIB01000008">
    <property type="protein sequence ID" value="GGH82753.1"/>
    <property type="molecule type" value="Genomic_DNA"/>
</dbReference>
<organism evidence="2 3">
    <name type="scientific">Filimonas zeae</name>
    <dbReference type="NCBI Taxonomy" id="1737353"/>
    <lineage>
        <taxon>Bacteria</taxon>
        <taxon>Pseudomonadati</taxon>
        <taxon>Bacteroidota</taxon>
        <taxon>Chitinophagia</taxon>
        <taxon>Chitinophagales</taxon>
        <taxon>Chitinophagaceae</taxon>
        <taxon>Filimonas</taxon>
    </lineage>
</organism>
<dbReference type="RefSeq" id="WP_188959153.1">
    <property type="nucleotide sequence ID" value="NZ_BMIB01000008.1"/>
</dbReference>